<reference evidence="1 2" key="1">
    <citation type="submission" date="2019-03" db="EMBL/GenBank/DDBJ databases">
        <title>Metabolic potential of uncultured bacteria and archaea associated with petroleum seepage in deep-sea sediments.</title>
        <authorList>
            <person name="Dong X."/>
            <person name="Hubert C."/>
        </authorList>
    </citation>
    <scope>NUCLEOTIDE SEQUENCE [LARGE SCALE GENOMIC DNA]</scope>
    <source>
        <strain evidence="1">E44_bin7</strain>
    </source>
</reference>
<accession>A0A523RTD8</accession>
<name>A0A523RTD8_UNCAE</name>
<organism evidence="1 2">
    <name type="scientific">Aerophobetes bacterium</name>
    <dbReference type="NCBI Taxonomy" id="2030807"/>
    <lineage>
        <taxon>Bacteria</taxon>
        <taxon>Candidatus Aerophobota</taxon>
    </lineage>
</organism>
<protein>
    <submittedName>
        <fullName evidence="1">Uncharacterized protein</fullName>
    </submittedName>
</protein>
<evidence type="ECO:0000313" key="1">
    <source>
        <dbReference type="EMBL" id="TET08997.1"/>
    </source>
</evidence>
<evidence type="ECO:0000313" key="2">
    <source>
        <dbReference type="Proteomes" id="UP000316360"/>
    </source>
</evidence>
<dbReference type="EMBL" id="SOKJ01000319">
    <property type="protein sequence ID" value="TET08997.1"/>
    <property type="molecule type" value="Genomic_DNA"/>
</dbReference>
<dbReference type="Proteomes" id="UP000316360">
    <property type="component" value="Unassembled WGS sequence"/>
</dbReference>
<gene>
    <name evidence="1" type="ORF">E3J84_05580</name>
</gene>
<proteinExistence type="predicted"/>
<dbReference type="AlphaFoldDB" id="A0A523RTD8"/>
<comment type="caution">
    <text evidence="1">The sequence shown here is derived from an EMBL/GenBank/DDBJ whole genome shotgun (WGS) entry which is preliminary data.</text>
</comment>
<sequence length="116" mass="13270">MPEKESQIVKWIKELEGRRGKLDLQMDELDQQIAEITWRITQLGEFKREIEEGVTPVAHSQVIAEKTELELKNLARLKGERTEHKGEIAVDGEFCNSLLSYLGSKLEFGEGKPSPY</sequence>